<evidence type="ECO:0000313" key="2">
    <source>
        <dbReference type="Proteomes" id="UP001208935"/>
    </source>
</evidence>
<sequence length="65" mass="6930">MQQPVPASLTPARFTRMVFSRVLTLAVGVNVAVQTVRSALAVGQLIGRSTGLQGRGFYCMQFSAS</sequence>
<comment type="caution">
    <text evidence="1">The sequence shown here is derived from an EMBL/GenBank/DDBJ whole genome shotgun (WGS) entry which is preliminary data.</text>
</comment>
<keyword evidence="2" id="KW-1185">Reference proteome</keyword>
<protein>
    <recommendedName>
        <fullName evidence="3">MatE protein</fullName>
    </recommendedName>
</protein>
<name>A0ABT3KVK2_9BURK</name>
<proteinExistence type="predicted"/>
<reference evidence="2" key="1">
    <citation type="submission" date="2023-07" db="EMBL/GenBank/DDBJ databases">
        <title>Verminephrobacter genomes.</title>
        <authorList>
            <person name="Lund M.B."/>
        </authorList>
    </citation>
    <scope>NUCLEOTIDE SEQUENCE [LARGE SCALE GENOMIC DNA]</scope>
    <source>
        <strain evidence="2">AtM5-05</strain>
    </source>
</reference>
<accession>A0ABT3KVK2</accession>
<dbReference type="Proteomes" id="UP001208935">
    <property type="component" value="Unassembled WGS sequence"/>
</dbReference>
<gene>
    <name evidence="1" type="ORF">D5039_14760</name>
</gene>
<organism evidence="1 2">
    <name type="scientific">Verminephrobacter aporrectodeae subsp. tuberculatae</name>
    <dbReference type="NCBI Taxonomy" id="1110392"/>
    <lineage>
        <taxon>Bacteria</taxon>
        <taxon>Pseudomonadati</taxon>
        <taxon>Pseudomonadota</taxon>
        <taxon>Betaproteobacteria</taxon>
        <taxon>Burkholderiales</taxon>
        <taxon>Comamonadaceae</taxon>
        <taxon>Verminephrobacter</taxon>
    </lineage>
</organism>
<evidence type="ECO:0008006" key="3">
    <source>
        <dbReference type="Google" id="ProtNLM"/>
    </source>
</evidence>
<evidence type="ECO:0000313" key="1">
    <source>
        <dbReference type="EMBL" id="MCW5322367.1"/>
    </source>
</evidence>
<dbReference type="EMBL" id="QZCW01000002">
    <property type="protein sequence ID" value="MCW5322367.1"/>
    <property type="molecule type" value="Genomic_DNA"/>
</dbReference>